<dbReference type="InterPro" id="IPR019932">
    <property type="entry name" value="CHP03543"/>
</dbReference>
<sequence length="188" mass="20835">MTTSLFPKVGALKLGYHPHQVEEFFDKARAAYEQSGTPETALGPLEVRRTAFDLKHGGYQTAAVDSALDRLELAFVGRQRDAFVRQHGKDAWMQELASRAQTLYPRLRRPAGERFAHPSGMGRGYRASDVDELLARVTSFFDRGAPLTADEVRSATFKSGRGSRAYDEPTVDAFLARMVDILLGVDEG</sequence>
<accession>A0AAW7M8H2</accession>
<comment type="caution">
    <text evidence="1">The sequence shown here is derived from an EMBL/GenBank/DDBJ whole genome shotgun (WGS) entry which is preliminary data.</text>
</comment>
<reference evidence="1" key="1">
    <citation type="submission" date="2023-06" db="EMBL/GenBank/DDBJ databases">
        <title>Sysu t00039.</title>
        <authorList>
            <person name="Gao L."/>
            <person name="Fang B.-Z."/>
            <person name="Li W.-J."/>
        </authorList>
    </citation>
    <scope>NUCLEOTIDE SEQUENCE</scope>
    <source>
        <strain evidence="1">SYSU T00039</strain>
    </source>
</reference>
<name>A0AAW7M8H2_9MICO</name>
<evidence type="ECO:0000313" key="2">
    <source>
        <dbReference type="Proteomes" id="UP001172737"/>
    </source>
</evidence>
<protein>
    <submittedName>
        <fullName evidence="1">DivIVA domain-containing protein</fullName>
    </submittedName>
</protein>
<dbReference type="NCBIfam" id="TIGR03544">
    <property type="entry name" value="DivI1A_domain"/>
    <property type="match status" value="1"/>
</dbReference>
<dbReference type="NCBIfam" id="TIGR03543">
    <property type="entry name" value="divI1A_rptt_fam"/>
    <property type="match status" value="1"/>
</dbReference>
<dbReference type="Proteomes" id="UP001172737">
    <property type="component" value="Unassembled WGS sequence"/>
</dbReference>
<dbReference type="RefSeq" id="WP_301118426.1">
    <property type="nucleotide sequence ID" value="NZ_JAUHPX010000002.1"/>
</dbReference>
<evidence type="ECO:0000313" key="1">
    <source>
        <dbReference type="EMBL" id="MDN4487361.1"/>
    </source>
</evidence>
<proteinExistence type="predicted"/>
<dbReference type="EMBL" id="JAUHPX010000002">
    <property type="protein sequence ID" value="MDN4487361.1"/>
    <property type="molecule type" value="Genomic_DNA"/>
</dbReference>
<gene>
    <name evidence="1" type="ORF">QQX10_04170</name>
</gene>
<organism evidence="1 2">
    <name type="scientific">Demequina lignilytica</name>
    <dbReference type="NCBI Taxonomy" id="3051663"/>
    <lineage>
        <taxon>Bacteria</taxon>
        <taxon>Bacillati</taxon>
        <taxon>Actinomycetota</taxon>
        <taxon>Actinomycetes</taxon>
        <taxon>Micrococcales</taxon>
        <taxon>Demequinaceae</taxon>
        <taxon>Demequina</taxon>
    </lineage>
</organism>
<dbReference type="AlphaFoldDB" id="A0AAW7M8H2"/>
<dbReference type="Gene3D" id="6.10.250.660">
    <property type="match status" value="1"/>
</dbReference>
<dbReference type="InterPro" id="IPR019933">
    <property type="entry name" value="DivIVA_domain"/>
</dbReference>
<keyword evidence="2" id="KW-1185">Reference proteome</keyword>